<dbReference type="Proteomes" id="UP001060414">
    <property type="component" value="Chromosome"/>
</dbReference>
<keyword evidence="2" id="KW-1185">Reference proteome</keyword>
<protein>
    <submittedName>
        <fullName evidence="1">Uncharacterized protein</fullName>
    </submittedName>
</protein>
<evidence type="ECO:0000313" key="2">
    <source>
        <dbReference type="Proteomes" id="UP001060414"/>
    </source>
</evidence>
<proteinExistence type="predicted"/>
<evidence type="ECO:0000313" key="1">
    <source>
        <dbReference type="EMBL" id="UWZ80932.1"/>
    </source>
</evidence>
<dbReference type="Gene3D" id="2.30.110.40">
    <property type="entry name" value="Phage tail tube protein"/>
    <property type="match status" value="1"/>
</dbReference>
<dbReference type="EMBL" id="CP092109">
    <property type="protein sequence ID" value="UWZ80932.1"/>
    <property type="molecule type" value="Genomic_DNA"/>
</dbReference>
<sequence>MANTNVFTGAHGTLTLAPLDTAEGRDAGSVIEAYDIQQAVGRVVDVKVCVKTDLEAFHEIGRRYPTSLHPGNINISGTVGRAYINGALLGLLLGRKSFLSSTTEPFVQPAFNMTLRLDDPATVGSAELVINGVQLQNWSFNLPEDEFVMEEVSFKALSVDIIDVEDTVTVGPIFID</sequence>
<accession>A0ABY5ZSK5</accession>
<organism evidence="1 2">
    <name type="scientific">Geoalkalibacter halelectricus</name>
    <dbReference type="NCBI Taxonomy" id="2847045"/>
    <lineage>
        <taxon>Bacteria</taxon>
        <taxon>Pseudomonadati</taxon>
        <taxon>Thermodesulfobacteriota</taxon>
        <taxon>Desulfuromonadia</taxon>
        <taxon>Desulfuromonadales</taxon>
        <taxon>Geoalkalibacteraceae</taxon>
        <taxon>Geoalkalibacter</taxon>
    </lineage>
</organism>
<gene>
    <name evidence="1" type="ORF">L9S41_05880</name>
</gene>
<dbReference type="InterPro" id="IPR038628">
    <property type="entry name" value="XkdM-like_sf"/>
</dbReference>
<reference evidence="1" key="1">
    <citation type="journal article" date="2022" name="Environ. Microbiol.">
        <title>Geoalkalibacter halelectricus SAP #1 sp. nov. possessing extracellular electron transfer and mineral#reducing capabilities from a haloalkaline environment.</title>
        <authorList>
            <person name="Yadav S."/>
            <person name="Singh R."/>
            <person name="Sundharam S.S."/>
            <person name="Chaudhary S."/>
            <person name="Krishnamurthi S."/>
            <person name="Patil S.A."/>
        </authorList>
    </citation>
    <scope>NUCLEOTIDE SEQUENCE</scope>
    <source>
        <strain evidence="1">SAP-1</strain>
    </source>
</reference>
<name>A0ABY5ZSK5_9BACT</name>
<dbReference type="RefSeq" id="WP_260749299.1">
    <property type="nucleotide sequence ID" value="NZ_CP092109.1"/>
</dbReference>